<organism evidence="1 2">
    <name type="scientific">Streptomyces tsukubensis (strain DSM 42081 / NBRC 108919 / NRRL 18488 / 9993)</name>
    <dbReference type="NCBI Taxonomy" id="1114943"/>
    <lineage>
        <taxon>Bacteria</taxon>
        <taxon>Bacillati</taxon>
        <taxon>Actinomycetota</taxon>
        <taxon>Actinomycetes</taxon>
        <taxon>Kitasatosporales</taxon>
        <taxon>Streptomycetaceae</taxon>
        <taxon>Streptomyces</taxon>
    </lineage>
</organism>
<dbReference type="InterPro" id="IPR021424">
    <property type="entry name" value="PorA"/>
</dbReference>
<name>I2N9X5_STRT9</name>
<proteinExistence type="predicted"/>
<dbReference type="Proteomes" id="UP000005940">
    <property type="component" value="Chromosome"/>
</dbReference>
<dbReference type="Pfam" id="PF11271">
    <property type="entry name" value="PorA"/>
    <property type="match status" value="1"/>
</dbReference>
<protein>
    <submittedName>
        <fullName evidence="1">DUF3068 domain-containing protein</fullName>
    </submittedName>
</protein>
<dbReference type="RefSeq" id="WP_006345322.1">
    <property type="nucleotide sequence ID" value="NZ_CP029159.1"/>
</dbReference>
<evidence type="ECO:0000313" key="2">
    <source>
        <dbReference type="Proteomes" id="UP000005940"/>
    </source>
</evidence>
<evidence type="ECO:0000313" key="1">
    <source>
        <dbReference type="EMBL" id="QKM66423.1"/>
    </source>
</evidence>
<dbReference type="AlphaFoldDB" id="I2N9X5"/>
<reference evidence="1 2" key="1">
    <citation type="journal article" date="2012" name="J. Bacteriol.">
        <title>Draft genome of Streptomyces tsukubaensis NRRL 18488, the producer of the clinically important immunosuppressant tacrolimus (FK506).</title>
        <authorList>
            <person name="Barreiro C."/>
            <person name="Prieto C."/>
            <person name="Sola-Landa A."/>
            <person name="Solera E."/>
            <person name="Martinez-Castro M."/>
            <person name="Perez-Redondo R."/>
            <person name="Garcia-Estrada C."/>
            <person name="Aparicio J.F."/>
            <person name="Fernandez-Martinez L.T."/>
            <person name="Santos-Aberturas J."/>
            <person name="Salehi-Najafabadi Z."/>
            <person name="Rodriguez-Garcia A."/>
            <person name="Tauch A."/>
            <person name="Martin J.F."/>
        </authorList>
    </citation>
    <scope>NUCLEOTIDE SEQUENCE [LARGE SCALE GENOMIC DNA]</scope>
    <source>
        <strain evidence="2">DSM 42081 / NBRC 108919 / NRRL 18488 / 9993</strain>
    </source>
</reference>
<sequence>MRRTTSPLSLVLLGIGTFLLVLAAMLAWYVEPRAQRTPIDTDVTTVFTGRGSYFDAKKVETVDETNLTITRKVRGDVADSEDSGRAIWDVSTSVDTDDTLPASDTHDSFLWTVERWVTDRKTNAPVHCCGETPRFEGEAYLKFPFNVEQRAYRWWDSTLGGTVELAFKDTKKVQGHEGYLFTGEVAPVKTGTRQVPGVLVGQKERGQVLAEEWYANTGIELVADRKTGRILYASIKPKKTLRAPGATTDEGEVVLLESSTGIAFTEETQKKQVELAKADNRKLRLVGVTAPAGAGGLGLLLAVVGSVLVFRGRPEDPTVVPAAAPTPESVTP</sequence>
<keyword evidence="2" id="KW-1185">Reference proteome</keyword>
<dbReference type="EMBL" id="CP029159">
    <property type="protein sequence ID" value="QKM66423.1"/>
    <property type="molecule type" value="Genomic_DNA"/>
</dbReference>
<accession>I2N9X5</accession>
<gene>
    <name evidence="1" type="ORF">STSU_003835</name>
</gene>